<protein>
    <submittedName>
        <fullName evidence="1">Uncharacterized protein</fullName>
    </submittedName>
</protein>
<proteinExistence type="predicted"/>
<accession>A0A8S5LVL6</accession>
<sequence length="66" mass="7813">MNNEKERPVTVSDNNYSKEAEYIKSVDILIQKLEYAMENDMVLQPYKMKELINNVKIKKAIMFGRD</sequence>
<name>A0A8S5LVL6_9CAUD</name>
<dbReference type="EMBL" id="BK014748">
    <property type="protein sequence ID" value="DAD73952.1"/>
    <property type="molecule type" value="Genomic_DNA"/>
</dbReference>
<organism evidence="1">
    <name type="scientific">Siphoviridae sp. ctFn287</name>
    <dbReference type="NCBI Taxonomy" id="2826215"/>
    <lineage>
        <taxon>Viruses</taxon>
        <taxon>Duplodnaviria</taxon>
        <taxon>Heunggongvirae</taxon>
        <taxon>Uroviricota</taxon>
        <taxon>Caudoviricetes</taxon>
    </lineage>
</organism>
<evidence type="ECO:0000313" key="1">
    <source>
        <dbReference type="EMBL" id="DAD73952.1"/>
    </source>
</evidence>
<reference evidence="1" key="1">
    <citation type="journal article" date="2021" name="Proc. Natl. Acad. Sci. U.S.A.">
        <title>A Catalog of Tens of Thousands of Viruses from Human Metagenomes Reveals Hidden Associations with Chronic Diseases.</title>
        <authorList>
            <person name="Tisza M.J."/>
            <person name="Buck C.B."/>
        </authorList>
    </citation>
    <scope>NUCLEOTIDE SEQUENCE</scope>
    <source>
        <strain evidence="1">CtFn287</strain>
    </source>
</reference>